<dbReference type="PROSITE" id="PS00518">
    <property type="entry name" value="ZF_RING_1"/>
    <property type="match status" value="1"/>
</dbReference>
<reference evidence="6 7" key="1">
    <citation type="journal article" date="2018" name="Evol. Lett.">
        <title>Horizontal gene cluster transfer increased hallucinogenic mushroom diversity.</title>
        <authorList>
            <person name="Reynolds H.T."/>
            <person name="Vijayakumar V."/>
            <person name="Gluck-Thaler E."/>
            <person name="Korotkin H.B."/>
            <person name="Matheny P.B."/>
            <person name="Slot J.C."/>
        </authorList>
    </citation>
    <scope>NUCLEOTIDE SEQUENCE [LARGE SCALE GENOMIC DNA]</scope>
    <source>
        <strain evidence="6 7">SRW20</strain>
    </source>
</reference>
<dbReference type="Pfam" id="PF13639">
    <property type="entry name" value="zf-RING_2"/>
    <property type="match status" value="1"/>
</dbReference>
<dbReference type="GO" id="GO:0006513">
    <property type="term" value="P:protein monoubiquitination"/>
    <property type="evidence" value="ECO:0007669"/>
    <property type="project" value="InterPro"/>
</dbReference>
<feature type="domain" description="RING-type" evidence="5">
    <location>
        <begin position="69"/>
        <end position="119"/>
    </location>
</feature>
<evidence type="ECO:0000256" key="4">
    <source>
        <dbReference type="PROSITE-ProRule" id="PRU00175"/>
    </source>
</evidence>
<dbReference type="Gene3D" id="3.30.40.10">
    <property type="entry name" value="Zinc/RING finger domain, C3HC4 (zinc finger)"/>
    <property type="match status" value="1"/>
</dbReference>
<comment type="caution">
    <text evidence="6">The sequence shown here is derived from an EMBL/GenBank/DDBJ whole genome shotgun (WGS) entry which is preliminary data.</text>
</comment>
<keyword evidence="1" id="KW-0479">Metal-binding</keyword>
<accession>A0A409WWS0</accession>
<dbReference type="Proteomes" id="UP000284706">
    <property type="component" value="Unassembled WGS sequence"/>
</dbReference>
<proteinExistence type="predicted"/>
<organism evidence="6 7">
    <name type="scientific">Gymnopilus dilepis</name>
    <dbReference type="NCBI Taxonomy" id="231916"/>
    <lineage>
        <taxon>Eukaryota</taxon>
        <taxon>Fungi</taxon>
        <taxon>Dikarya</taxon>
        <taxon>Basidiomycota</taxon>
        <taxon>Agaricomycotina</taxon>
        <taxon>Agaricomycetes</taxon>
        <taxon>Agaricomycetidae</taxon>
        <taxon>Agaricales</taxon>
        <taxon>Agaricineae</taxon>
        <taxon>Hymenogastraceae</taxon>
        <taxon>Gymnopilus</taxon>
    </lineage>
</organism>
<dbReference type="SMART" id="SM00184">
    <property type="entry name" value="RING"/>
    <property type="match status" value="1"/>
</dbReference>
<evidence type="ECO:0000259" key="5">
    <source>
        <dbReference type="PROSITE" id="PS50089"/>
    </source>
</evidence>
<dbReference type="InParanoid" id="A0A409WWS0"/>
<evidence type="ECO:0000313" key="6">
    <source>
        <dbReference type="EMBL" id="PPQ82919.1"/>
    </source>
</evidence>
<dbReference type="PROSITE" id="PS50089">
    <property type="entry name" value="ZF_RING_2"/>
    <property type="match status" value="1"/>
</dbReference>
<dbReference type="AlphaFoldDB" id="A0A409WWS0"/>
<name>A0A409WWS0_9AGAR</name>
<dbReference type="GO" id="GO:0097505">
    <property type="term" value="C:Rad6-Rad18 complex"/>
    <property type="evidence" value="ECO:0007669"/>
    <property type="project" value="TreeGrafter"/>
</dbReference>
<dbReference type="PANTHER" id="PTHR14134">
    <property type="entry name" value="E3 UBIQUITIN-PROTEIN LIGASE RAD18"/>
    <property type="match status" value="1"/>
</dbReference>
<dbReference type="SUPFAM" id="SSF57850">
    <property type="entry name" value="RING/U-box"/>
    <property type="match status" value="1"/>
</dbReference>
<sequence>MMHVGDCLALTTLPLKRRYDEWKSTSTELSATQSHVISKKAMLLSALKGSATFEADMGLLSYTKSLLTCGICFDFSKSTMVCIRECGHTFCSACLASWKTHRFAGSLDYILCLSCPMCRVTVQTNPIPLRGMDGIVSRLSAIISLLYPSEYPADCISRRRRVYLDESVVTSGFSALAARSWIVYELNRGTPFYLERSRELEKVTARIVEAVDMINASLVCMESILSTEKKLLAVLMDVYEASIIYLYCDGDTAY</sequence>
<dbReference type="InterPro" id="IPR001841">
    <property type="entry name" value="Znf_RING"/>
</dbReference>
<evidence type="ECO:0000256" key="2">
    <source>
        <dbReference type="ARBA" id="ARBA00022771"/>
    </source>
</evidence>
<dbReference type="OrthoDB" id="6105938at2759"/>
<dbReference type="GO" id="GO:0061630">
    <property type="term" value="F:ubiquitin protein ligase activity"/>
    <property type="evidence" value="ECO:0007669"/>
    <property type="project" value="InterPro"/>
</dbReference>
<dbReference type="EMBL" id="NHYE01004687">
    <property type="protein sequence ID" value="PPQ82919.1"/>
    <property type="molecule type" value="Genomic_DNA"/>
</dbReference>
<keyword evidence="2 4" id="KW-0863">Zinc-finger</keyword>
<dbReference type="PANTHER" id="PTHR14134:SF2">
    <property type="entry name" value="E3 UBIQUITIN-PROTEIN LIGASE RAD18"/>
    <property type="match status" value="1"/>
</dbReference>
<dbReference type="InterPro" id="IPR013083">
    <property type="entry name" value="Znf_RING/FYVE/PHD"/>
</dbReference>
<keyword evidence="7" id="KW-1185">Reference proteome</keyword>
<dbReference type="GO" id="GO:0006301">
    <property type="term" value="P:DNA damage tolerance"/>
    <property type="evidence" value="ECO:0007669"/>
    <property type="project" value="InterPro"/>
</dbReference>
<evidence type="ECO:0000256" key="1">
    <source>
        <dbReference type="ARBA" id="ARBA00022723"/>
    </source>
</evidence>
<dbReference type="GO" id="GO:0005634">
    <property type="term" value="C:nucleus"/>
    <property type="evidence" value="ECO:0007669"/>
    <property type="project" value="TreeGrafter"/>
</dbReference>
<protein>
    <recommendedName>
        <fullName evidence="5">RING-type domain-containing protein</fullName>
    </recommendedName>
</protein>
<dbReference type="GO" id="GO:0003697">
    <property type="term" value="F:single-stranded DNA binding"/>
    <property type="evidence" value="ECO:0007669"/>
    <property type="project" value="InterPro"/>
</dbReference>
<evidence type="ECO:0000313" key="7">
    <source>
        <dbReference type="Proteomes" id="UP000284706"/>
    </source>
</evidence>
<gene>
    <name evidence="6" type="ORF">CVT26_007723</name>
</gene>
<dbReference type="GO" id="GO:0008270">
    <property type="term" value="F:zinc ion binding"/>
    <property type="evidence" value="ECO:0007669"/>
    <property type="project" value="UniProtKB-KW"/>
</dbReference>
<evidence type="ECO:0000256" key="3">
    <source>
        <dbReference type="ARBA" id="ARBA00022833"/>
    </source>
</evidence>
<dbReference type="InterPro" id="IPR017907">
    <property type="entry name" value="Znf_RING_CS"/>
</dbReference>
<keyword evidence="3" id="KW-0862">Zinc</keyword>
<dbReference type="InterPro" id="IPR039577">
    <property type="entry name" value="Rad18"/>
</dbReference>